<organism evidence="1 2">
    <name type="scientific">Neptunomonas japonica JAMM 1380</name>
    <dbReference type="NCBI Taxonomy" id="1441457"/>
    <lineage>
        <taxon>Bacteria</taxon>
        <taxon>Pseudomonadati</taxon>
        <taxon>Pseudomonadota</taxon>
        <taxon>Gammaproteobacteria</taxon>
        <taxon>Oceanospirillales</taxon>
        <taxon>Oceanospirillaceae</taxon>
        <taxon>Neptunomonas</taxon>
    </lineage>
</organism>
<reference evidence="1 2" key="1">
    <citation type="journal article" date="2008" name="Int. J. Syst. Evol. Microbiol.">
        <title>Neptunomonas japonica sp. nov., an Osedax japonicus symbiont-like bacterium isolated from sediment adjacent to sperm whale carcasses off Kagoshima, Japan.</title>
        <authorList>
            <person name="Miyazaki M."/>
            <person name="Nogi Y."/>
            <person name="Fujiwara Y."/>
            <person name="Kawato M."/>
            <person name="Kubokawa K."/>
            <person name="Horikoshi K."/>
        </authorList>
    </citation>
    <scope>NUCLEOTIDE SEQUENCE [LARGE SCALE GENOMIC DNA]</scope>
    <source>
        <strain evidence="1 2">JAMM 1380</strain>
    </source>
</reference>
<keyword evidence="2" id="KW-1185">Reference proteome</keyword>
<dbReference type="Gene3D" id="1.25.40.10">
    <property type="entry name" value="Tetratricopeptide repeat domain"/>
    <property type="match status" value="1"/>
</dbReference>
<dbReference type="RefSeq" id="WP_201347678.1">
    <property type="nucleotide sequence ID" value="NZ_AP014546.1"/>
</dbReference>
<dbReference type="EMBL" id="AP014546">
    <property type="protein sequence ID" value="BBB30495.1"/>
    <property type="molecule type" value="Genomic_DNA"/>
</dbReference>
<dbReference type="SUPFAM" id="SSF48452">
    <property type="entry name" value="TPR-like"/>
    <property type="match status" value="1"/>
</dbReference>
<dbReference type="KEGG" id="njp:NEJAP_2550"/>
<evidence type="ECO:0000313" key="1">
    <source>
        <dbReference type="EMBL" id="BBB30495.1"/>
    </source>
</evidence>
<gene>
    <name evidence="1" type="ORF">NEJAP_2550</name>
</gene>
<dbReference type="InterPro" id="IPR011990">
    <property type="entry name" value="TPR-like_helical_dom_sf"/>
</dbReference>
<name>A0A7R6SX60_9GAMM</name>
<proteinExistence type="predicted"/>
<accession>A0A7R6SX60</accession>
<dbReference type="Proteomes" id="UP000595332">
    <property type="component" value="Chromosome"/>
</dbReference>
<sequence>MVKLKPMQKYWGVCLLVLALLWLAEGAPLGLNLVGTADQQGAYYYEKQEFLTSASRFNSRDWRAASHYAAGQYERAAMIYGRMNSADGFYNQGNALAQMAYYEVSALAYRKALVLKPDWHQAQENLALVLVLAHKPQSDQERKAGEKARLEADKLVFDLDKEQAKKAEEFQPDDIYGGLSKDQIEQLWLKRLNVDPADFLRLKFAYQWQREQIKGEQ</sequence>
<protein>
    <submittedName>
        <fullName evidence="1">Ca-activated chloride channel homolog</fullName>
    </submittedName>
</protein>
<dbReference type="AlphaFoldDB" id="A0A7R6SX60"/>
<evidence type="ECO:0000313" key="2">
    <source>
        <dbReference type="Proteomes" id="UP000595332"/>
    </source>
</evidence>